<feature type="signal peptide" evidence="2">
    <location>
        <begin position="1"/>
        <end position="26"/>
    </location>
</feature>
<evidence type="ECO:0000313" key="4">
    <source>
        <dbReference type="EMBL" id="MCP1375063.1"/>
    </source>
</evidence>
<reference evidence="4 5" key="1">
    <citation type="submission" date="2022-06" db="EMBL/GenBank/DDBJ databases">
        <title>Dyella sp. Sa strain:Sa Genome sequencing.</title>
        <authorList>
            <person name="Park S."/>
        </authorList>
    </citation>
    <scope>NUCLEOTIDE SEQUENCE [LARGE SCALE GENOMIC DNA]</scope>
    <source>
        <strain evidence="4 5">Sa</strain>
    </source>
</reference>
<dbReference type="RefSeq" id="WP_253567266.1">
    <property type="nucleotide sequence ID" value="NZ_JAMZEK010000003.1"/>
</dbReference>
<feature type="chain" id="PRO_5046428107" evidence="2">
    <location>
        <begin position="27"/>
        <end position="665"/>
    </location>
</feature>
<keyword evidence="5" id="KW-1185">Reference proteome</keyword>
<dbReference type="InterPro" id="IPR001375">
    <property type="entry name" value="Peptidase_S9_cat"/>
</dbReference>
<proteinExistence type="predicted"/>
<dbReference type="SUPFAM" id="SSF53474">
    <property type="entry name" value="alpha/beta-Hydrolases"/>
    <property type="match status" value="1"/>
</dbReference>
<protein>
    <submittedName>
        <fullName evidence="4">Prolyl oligopeptidase family serine peptidase</fullName>
    </submittedName>
</protein>
<keyword evidence="1" id="KW-0378">Hydrolase</keyword>
<name>A0ABT1FG42_9GAMM</name>
<organism evidence="4 5">
    <name type="scientific">Dyella lutea</name>
    <dbReference type="NCBI Taxonomy" id="2950441"/>
    <lineage>
        <taxon>Bacteria</taxon>
        <taxon>Pseudomonadati</taxon>
        <taxon>Pseudomonadota</taxon>
        <taxon>Gammaproteobacteria</taxon>
        <taxon>Lysobacterales</taxon>
        <taxon>Rhodanobacteraceae</taxon>
        <taxon>Dyella</taxon>
    </lineage>
</organism>
<evidence type="ECO:0000256" key="1">
    <source>
        <dbReference type="ARBA" id="ARBA00022801"/>
    </source>
</evidence>
<dbReference type="EMBL" id="JAMZEK010000003">
    <property type="protein sequence ID" value="MCP1375063.1"/>
    <property type="molecule type" value="Genomic_DNA"/>
</dbReference>
<dbReference type="PANTHER" id="PTHR42776">
    <property type="entry name" value="SERINE PEPTIDASE S9 FAMILY MEMBER"/>
    <property type="match status" value="1"/>
</dbReference>
<evidence type="ECO:0000259" key="3">
    <source>
        <dbReference type="Pfam" id="PF00326"/>
    </source>
</evidence>
<dbReference type="SUPFAM" id="SSF82171">
    <property type="entry name" value="DPP6 N-terminal domain-like"/>
    <property type="match status" value="1"/>
</dbReference>
<gene>
    <name evidence="4" type="ORF">NC595_13515</name>
</gene>
<dbReference type="Pfam" id="PF00326">
    <property type="entry name" value="Peptidase_S9"/>
    <property type="match status" value="1"/>
</dbReference>
<feature type="domain" description="Peptidase S9 prolyl oligopeptidase catalytic" evidence="3">
    <location>
        <begin position="455"/>
        <end position="664"/>
    </location>
</feature>
<evidence type="ECO:0000256" key="2">
    <source>
        <dbReference type="SAM" id="SignalP"/>
    </source>
</evidence>
<sequence>MLQRFRAACLAGTLLFVAASGGVVTAADAPLPVSDFARMGTLGHPAMSPDGQYLALSLHNEKAKWGEPDYQLVVLHLPDLKYVSRLDMVRNYQPAQIIWVNDTRMVVPLAYTTSALEAPQGTGDIIAVDFDGSHKQTLYSLRNRGKLGSGPHSLDMPRGFPAVVGVPYPRNGHVYLSLGLIPEHNAAGDWDSHRSQVYDVDSVSGKPTLMGDIDHGSMSFVVHGGVARLAYGSRDAHTTDVYMRADAKAPWTKISDAVTGKQMTPLRISRDGSTLWSLYSDHGGPMMLVSSKLDGTDRKVLAHDDFASVADVQWDVTSGKPYAVLFETGRPHLAYLDDSVDAQVSKALNAKFADHLVMLGGSDDAGKRMLVFAQSDRDPGSLALFDTTGMNLQPLFQVEPWIHAERMAERRPFRFKASDGMELEGYLTLPHGSSGKNLPTVLLPHGGPIGIRDGWTYDTDAQFLANRGYAVVQVNYRGSAGRGPGFEMAGYKHFGDRIQQDLLEGLHWAIDQGYSDKNRVCVYGGSFGGYSSLMQPIIAPGQYKCAIDYAGVSDWSIGFERSDTSHVSVGRAYFAEAIGDEAAAKAISPLYQLDKFNVPVLIAHGEDDPRVPYQNATRLRDALDKAGKPYEWLSKPKEGHGFYAVDNREDLYRHMEAFLAKYLGQ</sequence>
<evidence type="ECO:0000313" key="5">
    <source>
        <dbReference type="Proteomes" id="UP001204615"/>
    </source>
</evidence>
<accession>A0ABT1FG42</accession>
<keyword evidence="2" id="KW-0732">Signal</keyword>
<comment type="caution">
    <text evidence="4">The sequence shown here is derived from an EMBL/GenBank/DDBJ whole genome shotgun (WGS) entry which is preliminary data.</text>
</comment>
<dbReference type="Proteomes" id="UP001204615">
    <property type="component" value="Unassembled WGS sequence"/>
</dbReference>
<dbReference type="PANTHER" id="PTHR42776:SF27">
    <property type="entry name" value="DIPEPTIDYL PEPTIDASE FAMILY MEMBER 6"/>
    <property type="match status" value="1"/>
</dbReference>
<dbReference type="Gene3D" id="3.40.50.1820">
    <property type="entry name" value="alpha/beta hydrolase"/>
    <property type="match status" value="1"/>
</dbReference>
<dbReference type="InterPro" id="IPR029058">
    <property type="entry name" value="AB_hydrolase_fold"/>
</dbReference>